<sequence>MKSIETKTLVKVSIILIFISNTFQIIAAQRLPIKIPFQFANNPSSKIKLSEADLRIKLICQDMQVSPLKNLKKKDDDDDDEDDDDDDKKKYRNEDYFLKQKDRTDLDFQYTTDFLIGSNKQKMTLLVDTGSQQSWIPTIDCNEKTCPKYSHWFNYSQSSSYSQRKITQKIEYLSGDIQGYEGKDLILFKDSQQGQILVPLLFAYKVDSFIFTNFDGVLGLPNKIKSDSLIDILYDQNLIDNPRFSIQIARFPEPSSDKTRVLDNKDYKNIIQKGDDDDDDDEDDNDNNKQEDNYLNDQYLNDKNSYLYIGQGIPKQILNKTNWVETTSSIQWKTILIGLYHNDNDLIDQLDSHNYDVYFESGTSLSLFPEEIKEYLEELLIKKGCDKKNNQVYCDCNSDNYPKLQFYLRGVKLIFDSNIYFNKTKLSQKKQCLFNVLTSPEDHNFIVFGNSLIRKYLLTFDKKEQKVGFYNSQLVKNESTGIILIFLVNIIILGGLLYVIYETVRQEKTIKGEEDEDQEVFFQELEIYSNRSSFNSTYSRMFNPTLLDEQSFNEGHRYCDMIKI</sequence>
<dbReference type="KEGG" id="tet:TTHERM_00191200"/>
<evidence type="ECO:0000256" key="6">
    <source>
        <dbReference type="SAM" id="MobiDB-lite"/>
    </source>
</evidence>
<feature type="transmembrane region" description="Helical" evidence="7">
    <location>
        <begin position="12"/>
        <end position="31"/>
    </location>
</feature>
<accession>I7M820</accession>
<dbReference type="PANTHER" id="PTHR47966:SF51">
    <property type="entry name" value="BETA-SITE APP-CLEAVING ENZYME, ISOFORM A-RELATED"/>
    <property type="match status" value="1"/>
</dbReference>
<feature type="compositionally biased region" description="Acidic residues" evidence="6">
    <location>
        <begin position="275"/>
        <end position="285"/>
    </location>
</feature>
<evidence type="ECO:0000313" key="10">
    <source>
        <dbReference type="Proteomes" id="UP000009168"/>
    </source>
</evidence>
<keyword evidence="7" id="KW-1133">Transmembrane helix</keyword>
<dbReference type="Pfam" id="PF00026">
    <property type="entry name" value="Asp"/>
    <property type="match status" value="2"/>
</dbReference>
<evidence type="ECO:0000256" key="2">
    <source>
        <dbReference type="ARBA" id="ARBA00022670"/>
    </source>
</evidence>
<keyword evidence="3" id="KW-0064">Aspartyl protease</keyword>
<name>I7M820_TETTS</name>
<evidence type="ECO:0000256" key="4">
    <source>
        <dbReference type="ARBA" id="ARBA00022801"/>
    </source>
</evidence>
<dbReference type="GeneID" id="7832070"/>
<evidence type="ECO:0000259" key="8">
    <source>
        <dbReference type="PROSITE" id="PS51767"/>
    </source>
</evidence>
<evidence type="ECO:0000313" key="9">
    <source>
        <dbReference type="EMBL" id="EAR96452.2"/>
    </source>
</evidence>
<evidence type="ECO:0000256" key="7">
    <source>
        <dbReference type="SAM" id="Phobius"/>
    </source>
</evidence>
<dbReference type="InterPro" id="IPR033121">
    <property type="entry name" value="PEPTIDASE_A1"/>
</dbReference>
<dbReference type="EMBL" id="GG662693">
    <property type="protein sequence ID" value="EAR96452.2"/>
    <property type="molecule type" value="Genomic_DNA"/>
</dbReference>
<evidence type="ECO:0000256" key="5">
    <source>
        <dbReference type="PIRSR" id="PIRSR601461-2"/>
    </source>
</evidence>
<feature type="transmembrane region" description="Helical" evidence="7">
    <location>
        <begin position="481"/>
        <end position="501"/>
    </location>
</feature>
<dbReference type="InterPro" id="IPR001461">
    <property type="entry name" value="Aspartic_peptidase_A1"/>
</dbReference>
<comment type="similarity">
    <text evidence="1">Belongs to the peptidase A1 family.</text>
</comment>
<dbReference type="InParanoid" id="I7M820"/>
<dbReference type="PROSITE" id="PS51767">
    <property type="entry name" value="PEPTIDASE_A1"/>
    <property type="match status" value="1"/>
</dbReference>
<dbReference type="AlphaFoldDB" id="I7M820"/>
<feature type="disulfide bond" evidence="5">
    <location>
        <begin position="396"/>
        <end position="432"/>
    </location>
</feature>
<dbReference type="OrthoDB" id="771136at2759"/>
<dbReference type="InterPro" id="IPR021109">
    <property type="entry name" value="Peptidase_aspartic_dom_sf"/>
</dbReference>
<reference evidence="10" key="1">
    <citation type="journal article" date="2006" name="PLoS Biol.">
        <title>Macronuclear genome sequence of the ciliate Tetrahymena thermophila, a model eukaryote.</title>
        <authorList>
            <person name="Eisen J.A."/>
            <person name="Coyne R.S."/>
            <person name="Wu M."/>
            <person name="Wu D."/>
            <person name="Thiagarajan M."/>
            <person name="Wortman J.R."/>
            <person name="Badger J.H."/>
            <person name="Ren Q."/>
            <person name="Amedeo P."/>
            <person name="Jones K.M."/>
            <person name="Tallon L.J."/>
            <person name="Delcher A.L."/>
            <person name="Salzberg S.L."/>
            <person name="Silva J.C."/>
            <person name="Haas B.J."/>
            <person name="Majoros W.H."/>
            <person name="Farzad M."/>
            <person name="Carlton J.M."/>
            <person name="Smith R.K. Jr."/>
            <person name="Garg J."/>
            <person name="Pearlman R.E."/>
            <person name="Karrer K.M."/>
            <person name="Sun L."/>
            <person name="Manning G."/>
            <person name="Elde N.C."/>
            <person name="Turkewitz A.P."/>
            <person name="Asai D.J."/>
            <person name="Wilkes D.E."/>
            <person name="Wang Y."/>
            <person name="Cai H."/>
            <person name="Collins K."/>
            <person name="Stewart B.A."/>
            <person name="Lee S.R."/>
            <person name="Wilamowska K."/>
            <person name="Weinberg Z."/>
            <person name="Ruzzo W.L."/>
            <person name="Wloga D."/>
            <person name="Gaertig J."/>
            <person name="Frankel J."/>
            <person name="Tsao C.-C."/>
            <person name="Gorovsky M.A."/>
            <person name="Keeling P.J."/>
            <person name="Waller R.F."/>
            <person name="Patron N.J."/>
            <person name="Cherry J.M."/>
            <person name="Stover N.A."/>
            <person name="Krieger C.J."/>
            <person name="del Toro C."/>
            <person name="Ryder H.F."/>
            <person name="Williamson S.C."/>
            <person name="Barbeau R.A."/>
            <person name="Hamilton E.P."/>
            <person name="Orias E."/>
        </authorList>
    </citation>
    <scope>NUCLEOTIDE SEQUENCE [LARGE SCALE GENOMIC DNA]</scope>
    <source>
        <strain evidence="10">SB210</strain>
    </source>
</reference>
<feature type="compositionally biased region" description="Acidic residues" evidence="6">
    <location>
        <begin position="76"/>
        <end position="86"/>
    </location>
</feature>
<dbReference type="SUPFAM" id="SSF50630">
    <property type="entry name" value="Acid proteases"/>
    <property type="match status" value="1"/>
</dbReference>
<dbReference type="InterPro" id="IPR034164">
    <property type="entry name" value="Pepsin-like_dom"/>
</dbReference>
<proteinExistence type="inferred from homology"/>
<dbReference type="RefSeq" id="XP_001016697.2">
    <property type="nucleotide sequence ID" value="XM_001016697.2"/>
</dbReference>
<evidence type="ECO:0000256" key="3">
    <source>
        <dbReference type="ARBA" id="ARBA00022750"/>
    </source>
</evidence>
<keyword evidence="7" id="KW-0472">Membrane</keyword>
<dbReference type="PRINTS" id="PR00792">
    <property type="entry name" value="PEPSIN"/>
</dbReference>
<dbReference type="CDD" id="cd05471">
    <property type="entry name" value="pepsin_like"/>
    <property type="match status" value="1"/>
</dbReference>
<keyword evidence="7" id="KW-0812">Transmembrane</keyword>
<evidence type="ECO:0000256" key="1">
    <source>
        <dbReference type="ARBA" id="ARBA00007447"/>
    </source>
</evidence>
<gene>
    <name evidence="9" type="ORF">TTHERM_00191200</name>
</gene>
<dbReference type="PANTHER" id="PTHR47966">
    <property type="entry name" value="BETA-SITE APP-CLEAVING ENZYME, ISOFORM A-RELATED"/>
    <property type="match status" value="1"/>
</dbReference>
<dbReference type="STRING" id="312017.I7M820"/>
<organism evidence="9 10">
    <name type="scientific">Tetrahymena thermophila (strain SB210)</name>
    <dbReference type="NCBI Taxonomy" id="312017"/>
    <lineage>
        <taxon>Eukaryota</taxon>
        <taxon>Sar</taxon>
        <taxon>Alveolata</taxon>
        <taxon>Ciliophora</taxon>
        <taxon>Intramacronucleata</taxon>
        <taxon>Oligohymenophorea</taxon>
        <taxon>Hymenostomatida</taxon>
        <taxon>Tetrahymenina</taxon>
        <taxon>Tetrahymenidae</taxon>
        <taxon>Tetrahymena</taxon>
    </lineage>
</organism>
<feature type="region of interest" description="Disordered" evidence="6">
    <location>
        <begin position="270"/>
        <end position="293"/>
    </location>
</feature>
<keyword evidence="4" id="KW-0378">Hydrolase</keyword>
<keyword evidence="10" id="KW-1185">Reference proteome</keyword>
<protein>
    <submittedName>
        <fullName evidence="9">Eukaryotic aspartyl protease</fullName>
    </submittedName>
</protein>
<dbReference type="Proteomes" id="UP000009168">
    <property type="component" value="Unassembled WGS sequence"/>
</dbReference>
<dbReference type="GO" id="GO:0004190">
    <property type="term" value="F:aspartic-type endopeptidase activity"/>
    <property type="evidence" value="ECO:0007669"/>
    <property type="project" value="UniProtKB-KW"/>
</dbReference>
<feature type="region of interest" description="Disordered" evidence="6">
    <location>
        <begin position="70"/>
        <end position="89"/>
    </location>
</feature>
<dbReference type="Gene3D" id="2.40.70.10">
    <property type="entry name" value="Acid Proteases"/>
    <property type="match status" value="2"/>
</dbReference>
<keyword evidence="2 9" id="KW-0645">Protease</keyword>
<keyword evidence="5" id="KW-1015">Disulfide bond</keyword>
<feature type="domain" description="Peptidase A1" evidence="8">
    <location>
        <begin position="110"/>
        <end position="470"/>
    </location>
</feature>
<dbReference type="GO" id="GO:0006508">
    <property type="term" value="P:proteolysis"/>
    <property type="evidence" value="ECO:0007669"/>
    <property type="project" value="UniProtKB-KW"/>
</dbReference>